<dbReference type="Pfam" id="PF09103">
    <property type="entry name" value="BRCA-2_OB1"/>
    <property type="match status" value="1"/>
</dbReference>
<dbReference type="SUPFAM" id="SSF50249">
    <property type="entry name" value="Nucleic acid-binding proteins"/>
    <property type="match status" value="2"/>
</dbReference>
<dbReference type="InterPro" id="IPR036315">
    <property type="entry name" value="BRCA2_hlx_sf"/>
</dbReference>
<dbReference type="STRING" id="1348612.A0A397JED6"/>
<comment type="caution">
    <text evidence="4">The sequence shown here is derived from an EMBL/GenBank/DDBJ whole genome shotgun (WGS) entry which is preliminary data.</text>
</comment>
<evidence type="ECO:0000313" key="5">
    <source>
        <dbReference type="Proteomes" id="UP000266861"/>
    </source>
</evidence>
<evidence type="ECO:0008006" key="6">
    <source>
        <dbReference type="Google" id="ProtNLM"/>
    </source>
</evidence>
<dbReference type="Pfam" id="PF09169">
    <property type="entry name" value="BRCA-2_helical"/>
    <property type="match status" value="1"/>
</dbReference>
<evidence type="ECO:0000259" key="3">
    <source>
        <dbReference type="Pfam" id="PF09169"/>
    </source>
</evidence>
<dbReference type="OrthoDB" id="21095at2759"/>
<dbReference type="InterPro" id="IPR015525">
    <property type="entry name" value="BRCA2"/>
</dbReference>
<dbReference type="GO" id="GO:0000724">
    <property type="term" value="P:double-strand break repair via homologous recombination"/>
    <property type="evidence" value="ECO:0007669"/>
    <property type="project" value="InterPro"/>
</dbReference>
<feature type="compositionally biased region" description="Basic residues" evidence="1">
    <location>
        <begin position="160"/>
        <end position="172"/>
    </location>
</feature>
<proteinExistence type="predicted"/>
<dbReference type="PANTHER" id="PTHR11289:SF0">
    <property type="entry name" value="BREAST CANCER TYPE 2 SUSCEPTIBILITY PROTEIN"/>
    <property type="match status" value="1"/>
</dbReference>
<feature type="domain" description="Breast cancer type 2 susceptibility protein helical" evidence="3">
    <location>
        <begin position="288"/>
        <end position="358"/>
    </location>
</feature>
<dbReference type="InterPro" id="IPR012340">
    <property type="entry name" value="NA-bd_OB-fold"/>
</dbReference>
<dbReference type="InterPro" id="IPR015252">
    <property type="entry name" value="BRCA2_hlx"/>
</dbReference>
<dbReference type="Proteomes" id="UP000266861">
    <property type="component" value="Unassembled WGS sequence"/>
</dbReference>
<name>A0A397JED6_9GLOM</name>
<keyword evidence="5" id="KW-1185">Reference proteome</keyword>
<accession>A0A397JED6</accession>
<dbReference type="GO" id="GO:0006355">
    <property type="term" value="P:regulation of DNA-templated transcription"/>
    <property type="evidence" value="ECO:0007669"/>
    <property type="project" value="TreeGrafter"/>
</dbReference>
<dbReference type="AlphaFoldDB" id="A0A397JED6"/>
<evidence type="ECO:0000256" key="1">
    <source>
        <dbReference type="SAM" id="MobiDB-lite"/>
    </source>
</evidence>
<gene>
    <name evidence="4" type="ORF">Glove_100g15</name>
</gene>
<dbReference type="InterPro" id="IPR015187">
    <property type="entry name" value="BRCA2_OB_1"/>
</dbReference>
<dbReference type="Gene3D" id="2.40.50.140">
    <property type="entry name" value="Nucleic acid-binding proteins"/>
    <property type="match status" value="2"/>
</dbReference>
<evidence type="ECO:0000259" key="2">
    <source>
        <dbReference type="Pfam" id="PF09103"/>
    </source>
</evidence>
<evidence type="ECO:0000313" key="4">
    <source>
        <dbReference type="EMBL" id="RHZ83030.1"/>
    </source>
</evidence>
<protein>
    <recommendedName>
        <fullName evidence="6">BRCA2 OB1 domain-containing protein</fullName>
    </recommendedName>
</protein>
<dbReference type="SUPFAM" id="SSF81872">
    <property type="entry name" value="BRCA2 helical domain"/>
    <property type="match status" value="1"/>
</dbReference>
<feature type="region of interest" description="Disordered" evidence="1">
    <location>
        <begin position="160"/>
        <end position="185"/>
    </location>
</feature>
<dbReference type="PANTHER" id="PTHR11289">
    <property type="entry name" value="BREAST CANCER TYPE 2 SUSCEPTIBILITY PROTEIN BRCA2"/>
    <property type="match status" value="1"/>
</dbReference>
<reference evidence="4 5" key="1">
    <citation type="submission" date="2018-08" db="EMBL/GenBank/DDBJ databases">
        <title>Genome and evolution of the arbuscular mycorrhizal fungus Diversispora epigaea (formerly Glomus versiforme) and its bacterial endosymbionts.</title>
        <authorList>
            <person name="Sun X."/>
            <person name="Fei Z."/>
            <person name="Harrison M."/>
        </authorList>
    </citation>
    <scope>NUCLEOTIDE SEQUENCE [LARGE SCALE GENOMIC DNA]</scope>
    <source>
        <strain evidence="4 5">IT104</strain>
    </source>
</reference>
<sequence>MDTFSTASGHRLNLVSKDSLERTRKKFEADFQENSLENNQRFSNANENDVTLNGANGSFGFDLFDSPIKSLGFSSANMKQLKHVSTESLMKARRSLGFDSEDNDKIFGDFTLEEKNELLSQQPNSKVTTERISYENCVTKNDYKMSKSPTTLSTLNFKKSTPKLKNQPHSKRVHESNFSNNIHPYTPLKTKKSRRILHPNLSNNLNSQSLQKSMDLDHPSPNKIQKIFDLTAPAKRYKLKDFVSNYPHKFSLSTLLKFDIPLEVIGMTPLLAASYCFTKSCDKKWENSTWGPNEAMFNLIECGADPNLIDKKWVYNHYQLIVWKIASLVRSFPHEFSNWWCAKKVLEQLKYRYEREINCAQRSVLKLIIEGDGDASWPMVLCVSGIYEESNSLDKTEEMSKIKYSLELTDSWYKIYAVIDQPLQRAILNSKIRIGYKLEICGAKIECKSTGIPVLEALSSKIRLKLSANSTKLANWDAKLGIRKFHPYALLRSLSPDGGFVHAIDIIIQRKYPLFFRETMKDGTVIVRNVKNEENERKEQEKRVNELIQSSINNFKESSDADGHVDVDAGEGDTVDGDFVVVDGDGDNLKKLNLKSLSLQGNCLFISKYYFLNAIEVRHHYFSKKKIHYRISKYYFR</sequence>
<feature type="domain" description="BRCA2 OB1" evidence="2">
    <location>
        <begin position="363"/>
        <end position="483"/>
    </location>
</feature>
<organism evidence="4 5">
    <name type="scientific">Diversispora epigaea</name>
    <dbReference type="NCBI Taxonomy" id="1348612"/>
    <lineage>
        <taxon>Eukaryota</taxon>
        <taxon>Fungi</taxon>
        <taxon>Fungi incertae sedis</taxon>
        <taxon>Mucoromycota</taxon>
        <taxon>Glomeromycotina</taxon>
        <taxon>Glomeromycetes</taxon>
        <taxon>Diversisporales</taxon>
        <taxon>Diversisporaceae</taxon>
        <taxon>Diversispora</taxon>
    </lineage>
</organism>
<dbReference type="EMBL" id="PQFF01000093">
    <property type="protein sequence ID" value="RHZ83030.1"/>
    <property type="molecule type" value="Genomic_DNA"/>
</dbReference>